<proteinExistence type="predicted"/>
<dbReference type="EMBL" id="FMZM01000002">
    <property type="protein sequence ID" value="SDC35377.1"/>
    <property type="molecule type" value="Genomic_DNA"/>
</dbReference>
<organism evidence="1 2">
    <name type="scientific">Nocardioides lianchengensis</name>
    <dbReference type="NCBI Taxonomy" id="1045774"/>
    <lineage>
        <taxon>Bacteria</taxon>
        <taxon>Bacillati</taxon>
        <taxon>Actinomycetota</taxon>
        <taxon>Actinomycetes</taxon>
        <taxon>Propionibacteriales</taxon>
        <taxon>Nocardioidaceae</taxon>
        <taxon>Nocardioides</taxon>
    </lineage>
</organism>
<keyword evidence="2" id="KW-1185">Reference proteome</keyword>
<protein>
    <submittedName>
        <fullName evidence="1">Uncharacterized protein</fullName>
    </submittedName>
</protein>
<reference evidence="1 2" key="1">
    <citation type="submission" date="2016-10" db="EMBL/GenBank/DDBJ databases">
        <authorList>
            <person name="de Groot N.N."/>
        </authorList>
    </citation>
    <scope>NUCLEOTIDE SEQUENCE [LARGE SCALE GENOMIC DNA]</scope>
    <source>
        <strain evidence="1 2">CGMCC 4.6858</strain>
    </source>
</reference>
<dbReference type="Proteomes" id="UP000199034">
    <property type="component" value="Unassembled WGS sequence"/>
</dbReference>
<accession>A0A1G6KWP2</accession>
<dbReference type="AlphaFoldDB" id="A0A1G6KWP2"/>
<sequence>MSVRALGAFAVLAIAGVAGGYGVSALQTDAPLTISVAAPVPAASPSYPVTEYDVEPDPDDAPLATGLPLEAAKLRANGKRLEFGVPEGWSRGGDLPNAIFTADRSATNTYQLRVTGLGGLSSQRVEVMNRINALRDAEANEQLENLVIETQGDDRFVATYLQGGYRRVSMERFLVLGDSGATAAVAAVGREADRDGLQDLLTRVSDSLRLG</sequence>
<name>A0A1G6KWP2_9ACTN</name>
<evidence type="ECO:0000313" key="2">
    <source>
        <dbReference type="Proteomes" id="UP000199034"/>
    </source>
</evidence>
<evidence type="ECO:0000313" key="1">
    <source>
        <dbReference type="EMBL" id="SDC35377.1"/>
    </source>
</evidence>
<dbReference type="OrthoDB" id="3781992at2"/>
<dbReference type="STRING" id="1045774.SAMN05421872_10228"/>
<dbReference type="RefSeq" id="WP_139175402.1">
    <property type="nucleotide sequence ID" value="NZ_FMZM01000002.1"/>
</dbReference>
<gene>
    <name evidence="1" type="ORF">SAMN05421872_10228</name>
</gene>